<name>A0A498MNZ4_LABRO</name>
<evidence type="ECO:0000256" key="1">
    <source>
        <dbReference type="SAM" id="MobiDB-lite"/>
    </source>
</evidence>
<sequence length="126" mass="13674">MASKKGNKTSTLLNSVTKDSSLALDDTQWYHDTITSSPSRAQRMSTTAISPASAKSHGTSHNSQKSQKKGSTGNLTGCAKPIDLLTQEQLVWVSDNKTHISTTQTSKVLSIHKNNAAHHQKTWNKS</sequence>
<reference evidence="2 3" key="1">
    <citation type="submission" date="2018-03" db="EMBL/GenBank/DDBJ databases">
        <title>Draft genome sequence of Rohu Carp (Labeo rohita).</title>
        <authorList>
            <person name="Das P."/>
            <person name="Kushwaha B."/>
            <person name="Joshi C.G."/>
            <person name="Kumar D."/>
            <person name="Nagpure N.S."/>
            <person name="Sahoo L."/>
            <person name="Das S.P."/>
            <person name="Bit A."/>
            <person name="Patnaik S."/>
            <person name="Meher P.K."/>
            <person name="Jayasankar P."/>
            <person name="Koringa P.G."/>
            <person name="Patel N.V."/>
            <person name="Hinsu A.T."/>
            <person name="Kumar R."/>
            <person name="Pandey M."/>
            <person name="Agarwal S."/>
            <person name="Srivastava S."/>
            <person name="Singh M."/>
            <person name="Iquebal M.A."/>
            <person name="Jaiswal S."/>
            <person name="Angadi U.B."/>
            <person name="Kumar N."/>
            <person name="Raza M."/>
            <person name="Shah T.M."/>
            <person name="Rai A."/>
            <person name="Jena J.K."/>
        </authorList>
    </citation>
    <scope>NUCLEOTIDE SEQUENCE [LARGE SCALE GENOMIC DNA]</scope>
    <source>
        <strain evidence="2">DASCIFA01</strain>
        <tissue evidence="2">Testis</tissue>
    </source>
</reference>
<accession>A0A498MNZ4</accession>
<evidence type="ECO:0000313" key="2">
    <source>
        <dbReference type="EMBL" id="RXN20356.1"/>
    </source>
</evidence>
<dbReference type="EMBL" id="QBIY01012646">
    <property type="protein sequence ID" value="RXN20356.1"/>
    <property type="molecule type" value="Genomic_DNA"/>
</dbReference>
<feature type="compositionally biased region" description="Polar residues" evidence="1">
    <location>
        <begin position="56"/>
        <end position="75"/>
    </location>
</feature>
<proteinExistence type="predicted"/>
<evidence type="ECO:0000313" key="3">
    <source>
        <dbReference type="Proteomes" id="UP000290572"/>
    </source>
</evidence>
<feature type="compositionally biased region" description="Polar residues" evidence="1">
    <location>
        <begin position="34"/>
        <end position="50"/>
    </location>
</feature>
<keyword evidence="3" id="KW-1185">Reference proteome</keyword>
<gene>
    <name evidence="2" type="ORF">ROHU_007126</name>
</gene>
<protein>
    <submittedName>
        <fullName evidence="2">Uncharacterized protein</fullName>
    </submittedName>
</protein>
<feature type="region of interest" description="Disordered" evidence="1">
    <location>
        <begin position="34"/>
        <end position="78"/>
    </location>
</feature>
<organism evidence="2 3">
    <name type="scientific">Labeo rohita</name>
    <name type="common">Indian major carp</name>
    <name type="synonym">Cyprinus rohita</name>
    <dbReference type="NCBI Taxonomy" id="84645"/>
    <lineage>
        <taxon>Eukaryota</taxon>
        <taxon>Metazoa</taxon>
        <taxon>Chordata</taxon>
        <taxon>Craniata</taxon>
        <taxon>Vertebrata</taxon>
        <taxon>Euteleostomi</taxon>
        <taxon>Actinopterygii</taxon>
        <taxon>Neopterygii</taxon>
        <taxon>Teleostei</taxon>
        <taxon>Ostariophysi</taxon>
        <taxon>Cypriniformes</taxon>
        <taxon>Cyprinidae</taxon>
        <taxon>Labeoninae</taxon>
        <taxon>Labeonini</taxon>
        <taxon>Labeo</taxon>
    </lineage>
</organism>
<dbReference type="Proteomes" id="UP000290572">
    <property type="component" value="Unassembled WGS sequence"/>
</dbReference>
<comment type="caution">
    <text evidence="2">The sequence shown here is derived from an EMBL/GenBank/DDBJ whole genome shotgun (WGS) entry which is preliminary data.</text>
</comment>
<dbReference type="AlphaFoldDB" id="A0A498MNZ4"/>